<gene>
    <name evidence="2" type="ORF">GC106_16450</name>
</gene>
<feature type="region of interest" description="Disordered" evidence="1">
    <location>
        <begin position="175"/>
        <end position="385"/>
    </location>
</feature>
<keyword evidence="3" id="KW-1185">Reference proteome</keyword>
<evidence type="ECO:0000313" key="3">
    <source>
        <dbReference type="Proteomes" id="UP000763557"/>
    </source>
</evidence>
<evidence type="ECO:0000256" key="1">
    <source>
        <dbReference type="SAM" id="MobiDB-lite"/>
    </source>
</evidence>
<dbReference type="SUPFAM" id="SSF140459">
    <property type="entry name" value="PE/PPE dimer-like"/>
    <property type="match status" value="1"/>
</dbReference>
<feature type="compositionally biased region" description="Gly residues" evidence="1">
    <location>
        <begin position="303"/>
        <end position="327"/>
    </location>
</feature>
<comment type="caution">
    <text evidence="2">The sequence shown here is derived from an EMBL/GenBank/DDBJ whole genome shotgun (WGS) entry which is preliminary data.</text>
</comment>
<organism evidence="2 3">
    <name type="scientific">Kibdelosporangium persicum</name>
    <dbReference type="NCBI Taxonomy" id="2698649"/>
    <lineage>
        <taxon>Bacteria</taxon>
        <taxon>Bacillati</taxon>
        <taxon>Actinomycetota</taxon>
        <taxon>Actinomycetes</taxon>
        <taxon>Pseudonocardiales</taxon>
        <taxon>Pseudonocardiaceae</taxon>
        <taxon>Kibdelosporangium</taxon>
    </lineage>
</organism>
<dbReference type="InterPro" id="IPR038332">
    <property type="entry name" value="PPE_sf"/>
</dbReference>
<dbReference type="Proteomes" id="UP000763557">
    <property type="component" value="Unassembled WGS sequence"/>
</dbReference>
<reference evidence="2 3" key="1">
    <citation type="submission" date="2020-01" db="EMBL/GenBank/DDBJ databases">
        <title>Kibdelosporangium persica a novel Actinomycetes from a hot desert in Iran.</title>
        <authorList>
            <person name="Safaei N."/>
            <person name="Zaburannyi N."/>
            <person name="Mueller R."/>
            <person name="Wink J."/>
        </authorList>
    </citation>
    <scope>NUCLEOTIDE SEQUENCE [LARGE SCALE GENOMIC DNA]</scope>
    <source>
        <strain evidence="2 3">4NS15</strain>
    </source>
</reference>
<protein>
    <recommendedName>
        <fullName evidence="4">PPE family protein</fullName>
    </recommendedName>
</protein>
<dbReference type="Gene3D" id="1.20.1260.20">
    <property type="entry name" value="PPE superfamily"/>
    <property type="match status" value="1"/>
</dbReference>
<feature type="compositionally biased region" description="Low complexity" evidence="1">
    <location>
        <begin position="230"/>
        <end position="242"/>
    </location>
</feature>
<feature type="compositionally biased region" description="Basic and acidic residues" evidence="1">
    <location>
        <begin position="351"/>
        <end position="370"/>
    </location>
</feature>
<proteinExistence type="predicted"/>
<feature type="compositionally biased region" description="Low complexity" evidence="1">
    <location>
        <begin position="188"/>
        <end position="197"/>
    </location>
</feature>
<dbReference type="RefSeq" id="WP_173126363.1">
    <property type="nucleotide sequence ID" value="NZ_CBCSGW010000038.1"/>
</dbReference>
<name>A0ABX2EZX3_9PSEU</name>
<dbReference type="EMBL" id="JAAATY010000003">
    <property type="protein sequence ID" value="NRN64439.1"/>
    <property type="molecule type" value="Genomic_DNA"/>
</dbReference>
<feature type="compositionally biased region" description="Low complexity" evidence="1">
    <location>
        <begin position="258"/>
        <end position="285"/>
    </location>
</feature>
<accession>A0ABX2EZX3</accession>
<evidence type="ECO:0000313" key="2">
    <source>
        <dbReference type="EMBL" id="NRN64439.1"/>
    </source>
</evidence>
<evidence type="ECO:0008006" key="4">
    <source>
        <dbReference type="Google" id="ProtNLM"/>
    </source>
</evidence>
<sequence length="385" mass="39894">MFLTGEQIYDNFTRAAGPGDLIAAAEEVRHIANECEALGIELLRLTEKMEQAWQGDSADAARHGARPLADAHAEASPLIYQAQDLSVRQAASFHDARNAVKPVPPMPERPDPWALIFSWDAGNTYAARIAEYRAAVQHNVDVMTGYSNASAFNTAGQPTSFGSIRFIDADVAVASPQGRPVPGPGPRRLPGGVVQGPERPVLPSGGPEDALTVPPDPAQQQRSQHDVVKTAATNLPTPAANPVVGPQAHAPSGTDLPSAQGAQADAVQAASRSSTSASNASRGSRVLPRLDGRGDSAASGDSVGSGGTAARPGGGRPLGGALRGGAGSLPDTAGAPRGGPHFPFLSPGKPRSAEDEEHRRPEYLRERDPESTFGTDEPTTPPVIG</sequence>